<evidence type="ECO:0000256" key="7">
    <source>
        <dbReference type="ARBA" id="ARBA00023242"/>
    </source>
</evidence>
<evidence type="ECO:0000256" key="2">
    <source>
        <dbReference type="ARBA" id="ARBA00005816"/>
    </source>
</evidence>
<dbReference type="Pfam" id="PF13878">
    <property type="entry name" value="zf-C2H2_3"/>
    <property type="match status" value="1"/>
</dbReference>
<keyword evidence="9" id="KW-0012">Acyltransferase</keyword>
<proteinExistence type="inferred from homology"/>
<dbReference type="CDD" id="cd04301">
    <property type="entry name" value="NAT_SF"/>
    <property type="match status" value="1"/>
</dbReference>
<sequence>MISKIKRTYSSKKGSFTRPSSSTLSSSLVSDKPSSPKRKRPLQEQSNLSAEDLHLPLKRAKTLSKSKENVKDGSKQKTLTQLHFCIDQTILRACPRCSLTYTKGAPDDESLHRTHCLRIQRGMEWGREEEKEMVKNGIVQVASGIRLKDGKKGRIIYFKADAGGRIGSKLTSLLETVNLTLSSPPLTPAILRESKAYLFLLPSSTTSSREKIAGCVIAQRISTAMAIASPAECEAVAQSASDDTSKAEAPPLILVDTSTGLFCHPTPLPTPLGISRLFVPYSYRRQGIARHLLSAAAETFIHGCPLYPKKGQVAFTQPTGDGNAVMMEWGGGGVRIYEE</sequence>
<evidence type="ECO:0000259" key="11">
    <source>
        <dbReference type="Pfam" id="PF13878"/>
    </source>
</evidence>
<name>A0A8H5M663_9AGAR</name>
<gene>
    <name evidence="13" type="ORF">D9615_004240</name>
</gene>
<feature type="compositionally biased region" description="Low complexity" evidence="10">
    <location>
        <begin position="16"/>
        <end position="33"/>
    </location>
</feature>
<evidence type="ECO:0000256" key="4">
    <source>
        <dbReference type="ARBA" id="ARBA00022723"/>
    </source>
</evidence>
<evidence type="ECO:0000256" key="8">
    <source>
        <dbReference type="ARBA" id="ARBA00023306"/>
    </source>
</evidence>
<dbReference type="Proteomes" id="UP000565441">
    <property type="component" value="Unassembled WGS sequence"/>
</dbReference>
<evidence type="ECO:0000256" key="5">
    <source>
        <dbReference type="ARBA" id="ARBA00022771"/>
    </source>
</evidence>
<keyword evidence="3" id="KW-0808">Transferase</keyword>
<evidence type="ECO:0000256" key="10">
    <source>
        <dbReference type="SAM" id="MobiDB-lite"/>
    </source>
</evidence>
<evidence type="ECO:0000256" key="3">
    <source>
        <dbReference type="ARBA" id="ARBA00022679"/>
    </source>
</evidence>
<dbReference type="OrthoDB" id="428854at2759"/>
<keyword evidence="6" id="KW-0862">Zinc</keyword>
<dbReference type="SUPFAM" id="SSF55729">
    <property type="entry name" value="Acyl-CoA N-acyltransferases (Nat)"/>
    <property type="match status" value="1"/>
</dbReference>
<evidence type="ECO:0000256" key="9">
    <source>
        <dbReference type="ARBA" id="ARBA00023315"/>
    </source>
</evidence>
<dbReference type="GO" id="GO:0061733">
    <property type="term" value="F:protein-lysine-acetyltransferase activity"/>
    <property type="evidence" value="ECO:0007669"/>
    <property type="project" value="TreeGrafter"/>
</dbReference>
<dbReference type="InterPro" id="IPR028009">
    <property type="entry name" value="ESCO_Acetyltransf_dom"/>
</dbReference>
<evidence type="ECO:0008006" key="15">
    <source>
        <dbReference type="Google" id="ProtNLM"/>
    </source>
</evidence>
<evidence type="ECO:0000259" key="12">
    <source>
        <dbReference type="Pfam" id="PF13880"/>
    </source>
</evidence>
<evidence type="ECO:0000313" key="14">
    <source>
        <dbReference type="Proteomes" id="UP000565441"/>
    </source>
</evidence>
<evidence type="ECO:0000313" key="13">
    <source>
        <dbReference type="EMBL" id="KAF5382146.1"/>
    </source>
</evidence>
<keyword evidence="8" id="KW-0131">Cell cycle</keyword>
<dbReference type="PANTHER" id="PTHR45884">
    <property type="entry name" value="N-ACETYLTRANSFERASE ECO"/>
    <property type="match status" value="1"/>
</dbReference>
<reference evidence="13 14" key="1">
    <citation type="journal article" date="2020" name="ISME J.">
        <title>Uncovering the hidden diversity of litter-decomposition mechanisms in mushroom-forming fungi.</title>
        <authorList>
            <person name="Floudas D."/>
            <person name="Bentzer J."/>
            <person name="Ahren D."/>
            <person name="Johansson T."/>
            <person name="Persson P."/>
            <person name="Tunlid A."/>
        </authorList>
    </citation>
    <scope>NUCLEOTIDE SEQUENCE [LARGE SCALE GENOMIC DNA]</scope>
    <source>
        <strain evidence="13 14">CBS 661.87</strain>
    </source>
</reference>
<keyword evidence="7" id="KW-0539">Nucleus</keyword>
<feature type="region of interest" description="Disordered" evidence="10">
    <location>
        <begin position="1"/>
        <end position="54"/>
    </location>
</feature>
<comment type="subcellular location">
    <subcellularLocation>
        <location evidence="1">Nucleus</location>
    </subcellularLocation>
</comment>
<dbReference type="InterPro" id="IPR028005">
    <property type="entry name" value="AcTrfase_ESCO_Znf_dom"/>
</dbReference>
<keyword evidence="4" id="KW-0479">Metal-binding</keyword>
<dbReference type="InterPro" id="IPR016181">
    <property type="entry name" value="Acyl_CoA_acyltransferase"/>
</dbReference>
<comment type="caution">
    <text evidence="13">The sequence shown here is derived from an EMBL/GenBank/DDBJ whole genome shotgun (WGS) entry which is preliminary data.</text>
</comment>
<dbReference type="AlphaFoldDB" id="A0A8H5M663"/>
<organism evidence="13 14">
    <name type="scientific">Tricholomella constricta</name>
    <dbReference type="NCBI Taxonomy" id="117010"/>
    <lineage>
        <taxon>Eukaryota</taxon>
        <taxon>Fungi</taxon>
        <taxon>Dikarya</taxon>
        <taxon>Basidiomycota</taxon>
        <taxon>Agaricomycotina</taxon>
        <taxon>Agaricomycetes</taxon>
        <taxon>Agaricomycetidae</taxon>
        <taxon>Agaricales</taxon>
        <taxon>Tricholomatineae</taxon>
        <taxon>Lyophyllaceae</taxon>
        <taxon>Tricholomella</taxon>
    </lineage>
</organism>
<dbReference type="GO" id="GO:0000785">
    <property type="term" value="C:chromatin"/>
    <property type="evidence" value="ECO:0007669"/>
    <property type="project" value="TreeGrafter"/>
</dbReference>
<dbReference type="GO" id="GO:0005634">
    <property type="term" value="C:nucleus"/>
    <property type="evidence" value="ECO:0007669"/>
    <property type="project" value="UniProtKB-SubCell"/>
</dbReference>
<dbReference type="GO" id="GO:0008270">
    <property type="term" value="F:zinc ion binding"/>
    <property type="evidence" value="ECO:0007669"/>
    <property type="project" value="UniProtKB-KW"/>
</dbReference>
<feature type="compositionally biased region" description="Basic residues" evidence="10">
    <location>
        <begin position="1"/>
        <end position="10"/>
    </location>
</feature>
<feature type="domain" description="N-acetyltransferase ESCO zinc-finger" evidence="11">
    <location>
        <begin position="81"/>
        <end position="116"/>
    </location>
</feature>
<keyword evidence="14" id="KW-1185">Reference proteome</keyword>
<dbReference type="Pfam" id="PF13880">
    <property type="entry name" value="Acetyltransf_13"/>
    <property type="match status" value="1"/>
</dbReference>
<dbReference type="PANTHER" id="PTHR45884:SF2">
    <property type="entry name" value="N-ACETYLTRANSFERASE ECO"/>
    <property type="match status" value="1"/>
</dbReference>
<evidence type="ECO:0000256" key="1">
    <source>
        <dbReference type="ARBA" id="ARBA00004123"/>
    </source>
</evidence>
<dbReference type="EMBL" id="JAACJP010000009">
    <property type="protein sequence ID" value="KAF5382146.1"/>
    <property type="molecule type" value="Genomic_DNA"/>
</dbReference>
<accession>A0A8H5M663</accession>
<comment type="similarity">
    <text evidence="2">Belongs to the acetyltransferase family. ECO subfamily.</text>
</comment>
<feature type="domain" description="N-acetyltransferase ESCO acetyl-transferase" evidence="12">
    <location>
        <begin position="272"/>
        <end position="332"/>
    </location>
</feature>
<keyword evidence="5" id="KW-0863">Zinc-finger</keyword>
<protein>
    <recommendedName>
        <fullName evidence="15">N-acetyltransferase ECO1</fullName>
    </recommendedName>
</protein>
<dbReference type="GO" id="GO:0007064">
    <property type="term" value="P:mitotic sister chromatid cohesion"/>
    <property type="evidence" value="ECO:0007669"/>
    <property type="project" value="TreeGrafter"/>
</dbReference>
<evidence type="ECO:0000256" key="6">
    <source>
        <dbReference type="ARBA" id="ARBA00022833"/>
    </source>
</evidence>